<dbReference type="AlphaFoldDB" id="A0A2S8J568"/>
<dbReference type="InterPro" id="IPR023772">
    <property type="entry name" value="DNA-bd_HTH_TetR-type_CS"/>
</dbReference>
<sequence length="226" mass="25595">MELSTTMQWFGGPSTRVGYSVGMQTPPRRSPGRPFAANRDVVERVALTLMLRDGYEQVSVDDIAREARIGRTTFFRYFKSKPGVVWSAFDDTISWLAENLSERRESLGILDAVRESIVFSTRSAIYNSEVWLERFRLLDICGELRADAYDHWERWASTIATSVATRTGLSPQDAIPMAIAGAARGIFLSELRSWLNTDDDREDILARLDRNLRTVFTALSSLLAEF</sequence>
<dbReference type="GO" id="GO:0003700">
    <property type="term" value="F:DNA-binding transcription factor activity"/>
    <property type="evidence" value="ECO:0007669"/>
    <property type="project" value="TreeGrafter"/>
</dbReference>
<keyword evidence="3" id="KW-0804">Transcription</keyword>
<comment type="caution">
    <text evidence="6">The sequence shown here is derived from an EMBL/GenBank/DDBJ whole genome shotgun (WGS) entry which is preliminary data.</text>
</comment>
<evidence type="ECO:0000256" key="1">
    <source>
        <dbReference type="ARBA" id="ARBA00023015"/>
    </source>
</evidence>
<evidence type="ECO:0000256" key="4">
    <source>
        <dbReference type="PROSITE-ProRule" id="PRU00335"/>
    </source>
</evidence>
<name>A0A2S8J568_RHOOP</name>
<dbReference type="InterPro" id="IPR041347">
    <property type="entry name" value="MftR_C"/>
</dbReference>
<feature type="DNA-binding region" description="H-T-H motif" evidence="4">
    <location>
        <begin position="59"/>
        <end position="78"/>
    </location>
</feature>
<dbReference type="PROSITE" id="PS50977">
    <property type="entry name" value="HTH_TETR_2"/>
    <property type="match status" value="1"/>
</dbReference>
<dbReference type="GO" id="GO:0000976">
    <property type="term" value="F:transcription cis-regulatory region binding"/>
    <property type="evidence" value="ECO:0007669"/>
    <property type="project" value="TreeGrafter"/>
</dbReference>
<keyword evidence="2 4" id="KW-0238">DNA-binding</keyword>
<evidence type="ECO:0000313" key="6">
    <source>
        <dbReference type="EMBL" id="PQP22079.1"/>
    </source>
</evidence>
<dbReference type="SUPFAM" id="SSF46689">
    <property type="entry name" value="Homeodomain-like"/>
    <property type="match status" value="1"/>
</dbReference>
<dbReference type="Proteomes" id="UP000239290">
    <property type="component" value="Unassembled WGS sequence"/>
</dbReference>
<gene>
    <name evidence="6" type="ORF">C5613_24505</name>
</gene>
<protein>
    <submittedName>
        <fullName evidence="6">TetR family transcriptional regulator</fullName>
    </submittedName>
</protein>
<dbReference type="InterPro" id="IPR009057">
    <property type="entry name" value="Homeodomain-like_sf"/>
</dbReference>
<evidence type="ECO:0000259" key="5">
    <source>
        <dbReference type="PROSITE" id="PS50977"/>
    </source>
</evidence>
<evidence type="ECO:0000313" key="7">
    <source>
        <dbReference type="Proteomes" id="UP000239290"/>
    </source>
</evidence>
<dbReference type="Gene3D" id="1.10.357.10">
    <property type="entry name" value="Tetracycline Repressor, domain 2"/>
    <property type="match status" value="1"/>
</dbReference>
<feature type="domain" description="HTH tetR-type" evidence="5">
    <location>
        <begin position="36"/>
        <end position="96"/>
    </location>
</feature>
<dbReference type="InterPro" id="IPR050109">
    <property type="entry name" value="HTH-type_TetR-like_transc_reg"/>
</dbReference>
<dbReference type="PANTHER" id="PTHR30055:SF238">
    <property type="entry name" value="MYCOFACTOCIN BIOSYNTHESIS TRANSCRIPTIONAL REGULATOR MFTR-RELATED"/>
    <property type="match status" value="1"/>
</dbReference>
<organism evidence="6 7">
    <name type="scientific">Rhodococcus opacus</name>
    <name type="common">Nocardia opaca</name>
    <dbReference type="NCBI Taxonomy" id="37919"/>
    <lineage>
        <taxon>Bacteria</taxon>
        <taxon>Bacillati</taxon>
        <taxon>Actinomycetota</taxon>
        <taxon>Actinomycetes</taxon>
        <taxon>Mycobacteriales</taxon>
        <taxon>Nocardiaceae</taxon>
        <taxon>Rhodococcus</taxon>
    </lineage>
</organism>
<dbReference type="Pfam" id="PF17754">
    <property type="entry name" value="TetR_C_14"/>
    <property type="match status" value="1"/>
</dbReference>
<dbReference type="PANTHER" id="PTHR30055">
    <property type="entry name" value="HTH-TYPE TRANSCRIPTIONAL REGULATOR RUTR"/>
    <property type="match status" value="1"/>
</dbReference>
<dbReference type="PROSITE" id="PS01081">
    <property type="entry name" value="HTH_TETR_1"/>
    <property type="match status" value="1"/>
</dbReference>
<dbReference type="Pfam" id="PF00440">
    <property type="entry name" value="TetR_N"/>
    <property type="match status" value="1"/>
</dbReference>
<keyword evidence="1" id="KW-0805">Transcription regulation</keyword>
<dbReference type="InterPro" id="IPR001647">
    <property type="entry name" value="HTH_TetR"/>
</dbReference>
<dbReference type="Gene3D" id="1.10.10.60">
    <property type="entry name" value="Homeodomain-like"/>
    <property type="match status" value="1"/>
</dbReference>
<proteinExistence type="predicted"/>
<evidence type="ECO:0000256" key="2">
    <source>
        <dbReference type="ARBA" id="ARBA00023125"/>
    </source>
</evidence>
<evidence type="ECO:0000256" key="3">
    <source>
        <dbReference type="ARBA" id="ARBA00023163"/>
    </source>
</evidence>
<dbReference type="EMBL" id="PUIO01000032">
    <property type="protein sequence ID" value="PQP22079.1"/>
    <property type="molecule type" value="Genomic_DNA"/>
</dbReference>
<accession>A0A2S8J568</accession>
<reference evidence="7" key="1">
    <citation type="submission" date="2018-02" db="EMBL/GenBank/DDBJ databases">
        <title>Draft genome sequencing of Rhodococcus opacus KU647198.</title>
        <authorList>
            <person name="Zheng B.-X."/>
        </authorList>
    </citation>
    <scope>NUCLEOTIDE SEQUENCE [LARGE SCALE GENOMIC DNA]</scope>
    <source>
        <strain evidence="7">04-OD7</strain>
    </source>
</reference>